<organism evidence="1 2">
    <name type="scientific">Achromobacter pulmonis</name>
    <dbReference type="NCBI Taxonomy" id="1389932"/>
    <lineage>
        <taxon>Bacteria</taxon>
        <taxon>Pseudomonadati</taxon>
        <taxon>Pseudomonadota</taxon>
        <taxon>Betaproteobacteria</taxon>
        <taxon>Burkholderiales</taxon>
        <taxon>Alcaligenaceae</taxon>
        <taxon>Achromobacter</taxon>
    </lineage>
</organism>
<dbReference type="EMBL" id="POQS01000002">
    <property type="protein sequence ID" value="PND34553.1"/>
    <property type="molecule type" value="Genomic_DNA"/>
</dbReference>
<dbReference type="Gene3D" id="1.10.260.40">
    <property type="entry name" value="lambda repressor-like DNA-binding domains"/>
    <property type="match status" value="1"/>
</dbReference>
<dbReference type="GO" id="GO:0003677">
    <property type="term" value="F:DNA binding"/>
    <property type="evidence" value="ECO:0007669"/>
    <property type="project" value="InterPro"/>
</dbReference>
<evidence type="ECO:0000313" key="1">
    <source>
        <dbReference type="EMBL" id="PND34553.1"/>
    </source>
</evidence>
<evidence type="ECO:0000313" key="2">
    <source>
        <dbReference type="Proteomes" id="UP000235994"/>
    </source>
</evidence>
<dbReference type="AlphaFoldDB" id="A0A2N8KM75"/>
<dbReference type="Proteomes" id="UP000235994">
    <property type="component" value="Unassembled WGS sequence"/>
</dbReference>
<keyword evidence="2" id="KW-1185">Reference proteome</keyword>
<name>A0A2N8KM75_9BURK</name>
<protein>
    <submittedName>
        <fullName evidence="1">Uncharacterized protein</fullName>
    </submittedName>
</protein>
<proteinExistence type="predicted"/>
<reference evidence="1 2" key="1">
    <citation type="submission" date="2018-01" db="EMBL/GenBank/DDBJ databases">
        <title>The draft genome of an aniline degradation strain ANB-1.</title>
        <authorList>
            <person name="Zhang L."/>
            <person name="Jiang J."/>
        </authorList>
    </citation>
    <scope>NUCLEOTIDE SEQUENCE [LARGE SCALE GENOMIC DNA]</scope>
    <source>
        <strain evidence="1 2">ANB-1</strain>
    </source>
</reference>
<gene>
    <name evidence="1" type="ORF">C1I89_10240</name>
</gene>
<dbReference type="InterPro" id="IPR010982">
    <property type="entry name" value="Lambda_DNA-bd_dom_sf"/>
</dbReference>
<sequence length="81" mass="8775">MDVMDKNPHIAQAIANAGGPVATARKTGANNYQTVQQWERSGNVPAEYAHALESASGISKRLLCKQWAKVWPELAEEARAA</sequence>
<accession>A0A2N8KM75</accession>
<comment type="caution">
    <text evidence="1">The sequence shown here is derived from an EMBL/GenBank/DDBJ whole genome shotgun (WGS) entry which is preliminary data.</text>
</comment>